<proteinExistence type="predicted"/>
<dbReference type="AlphaFoldDB" id="A0A6I6K4Y3"/>
<keyword evidence="2" id="KW-1185">Reference proteome</keyword>
<sequence>MNHKELFYFAGRCLSLNENPESRRYIINKCTDEHFDWQAFIHLCSDQLILPALWVKFRNHKIIEYIPEEVKDHLFEIYKLNRLRNKNIIHQIKEITRVLNENGIQPLFLKGAANLLDNIYTDIGERMLADIDFLIHEKEFLAAARILEEAGYSIVEETTDYSEYEEITGLKHYPKLLHPDFDAVIEIHRIPVEEKYSDWFNSGMIFKRKKKPESTAGYFVPSDDHKIIHNFIHSQLSDEGYLYGNLSLRENYDLLLLSKKCPVATALSEIKKKKTATAYFTMAFLILGINQSFSSKRDIAFCLLWCKHTLNLKSATFYHILRSAIFIGQRIFKGYLGRPVRAIYSKSERKAFTNRLRSPQWLRNHLSLYTHFFKIGKKNSKLN</sequence>
<dbReference type="EMBL" id="CP046401">
    <property type="protein sequence ID" value="QGY47462.1"/>
    <property type="molecule type" value="Genomic_DNA"/>
</dbReference>
<reference evidence="1 2" key="1">
    <citation type="submission" date="2019-11" db="EMBL/GenBank/DDBJ databases">
        <authorList>
            <person name="Zheng R.K."/>
            <person name="Sun C.M."/>
        </authorList>
    </citation>
    <scope>NUCLEOTIDE SEQUENCE [LARGE SCALE GENOMIC DNA]</scope>
    <source>
        <strain evidence="1 2">WC007</strain>
    </source>
</reference>
<dbReference type="KEGG" id="mcos:GM418_28470"/>
<dbReference type="InterPro" id="IPR039498">
    <property type="entry name" value="NTP_transf_5"/>
</dbReference>
<dbReference type="Proteomes" id="UP000428260">
    <property type="component" value="Chromosome"/>
</dbReference>
<organism evidence="1 2">
    <name type="scientific">Maribellus comscasis</name>
    <dbReference type="NCBI Taxonomy" id="2681766"/>
    <lineage>
        <taxon>Bacteria</taxon>
        <taxon>Pseudomonadati</taxon>
        <taxon>Bacteroidota</taxon>
        <taxon>Bacteroidia</taxon>
        <taxon>Marinilabiliales</taxon>
        <taxon>Prolixibacteraceae</taxon>
        <taxon>Maribellus</taxon>
    </lineage>
</organism>
<evidence type="ECO:0000313" key="1">
    <source>
        <dbReference type="EMBL" id="QGY47462.1"/>
    </source>
</evidence>
<gene>
    <name evidence="1" type="ORF">GM418_28470</name>
</gene>
<protein>
    <recommendedName>
        <fullName evidence="3">Nucleotidyltransferase family protein</fullName>
    </recommendedName>
</protein>
<accession>A0A6I6K4Y3</accession>
<name>A0A6I6K4Y3_9BACT</name>
<evidence type="ECO:0000313" key="2">
    <source>
        <dbReference type="Proteomes" id="UP000428260"/>
    </source>
</evidence>
<dbReference type="RefSeq" id="WP_158871357.1">
    <property type="nucleotide sequence ID" value="NZ_CP046401.1"/>
</dbReference>
<dbReference type="Pfam" id="PF14907">
    <property type="entry name" value="NTP_transf_5"/>
    <property type="match status" value="1"/>
</dbReference>
<evidence type="ECO:0008006" key="3">
    <source>
        <dbReference type="Google" id="ProtNLM"/>
    </source>
</evidence>